<dbReference type="EMBL" id="JAODUP010000099">
    <property type="protein sequence ID" value="KAK2162430.1"/>
    <property type="molecule type" value="Genomic_DNA"/>
</dbReference>
<feature type="domain" description="RDRP C-terminal head" evidence="10">
    <location>
        <begin position="945"/>
        <end position="1058"/>
    </location>
</feature>
<comment type="catalytic activity">
    <reaction evidence="8">
        <text>RNA(n) + a ribonucleoside 5'-triphosphate = RNA(n+1) + diphosphate</text>
        <dbReference type="Rhea" id="RHEA:21248"/>
        <dbReference type="Rhea" id="RHEA-COMP:14527"/>
        <dbReference type="Rhea" id="RHEA-COMP:17342"/>
        <dbReference type="ChEBI" id="CHEBI:33019"/>
        <dbReference type="ChEBI" id="CHEBI:61557"/>
        <dbReference type="ChEBI" id="CHEBI:140395"/>
        <dbReference type="EC" id="2.7.7.48"/>
    </reaction>
</comment>
<evidence type="ECO:0000256" key="8">
    <source>
        <dbReference type="ARBA" id="ARBA00048744"/>
    </source>
</evidence>
<evidence type="ECO:0000256" key="5">
    <source>
        <dbReference type="ARBA" id="ARBA00022695"/>
    </source>
</evidence>
<evidence type="ECO:0000256" key="3">
    <source>
        <dbReference type="ARBA" id="ARBA00022484"/>
    </source>
</evidence>
<evidence type="ECO:0000313" key="12">
    <source>
        <dbReference type="Proteomes" id="UP001208570"/>
    </source>
</evidence>
<evidence type="ECO:0000256" key="4">
    <source>
        <dbReference type="ARBA" id="ARBA00022679"/>
    </source>
</evidence>
<keyword evidence="4" id="KW-0808">Transferase</keyword>
<reference evidence="11" key="1">
    <citation type="journal article" date="2023" name="Mol. Biol. Evol.">
        <title>Third-Generation Sequencing Reveals the Adaptive Role of the Epigenome in Three Deep-Sea Polychaetes.</title>
        <authorList>
            <person name="Perez M."/>
            <person name="Aroh O."/>
            <person name="Sun Y."/>
            <person name="Lan Y."/>
            <person name="Juniper S.K."/>
            <person name="Young C.R."/>
            <person name="Angers B."/>
            <person name="Qian P.Y."/>
        </authorList>
    </citation>
    <scope>NUCLEOTIDE SEQUENCE</scope>
    <source>
        <strain evidence="11">P08H-3</strain>
    </source>
</reference>
<keyword evidence="7" id="KW-0943">RNA-mediated gene silencing</keyword>
<evidence type="ECO:0000259" key="10">
    <source>
        <dbReference type="Pfam" id="PF26253"/>
    </source>
</evidence>
<keyword evidence="12" id="KW-1185">Reference proteome</keyword>
<dbReference type="Pfam" id="PF05183">
    <property type="entry name" value="RdRP"/>
    <property type="match status" value="1"/>
</dbReference>
<evidence type="ECO:0000256" key="6">
    <source>
        <dbReference type="ARBA" id="ARBA00022884"/>
    </source>
</evidence>
<gene>
    <name evidence="11" type="ORF">LSH36_99g08055</name>
</gene>
<name>A0AAD9NA17_9ANNE</name>
<dbReference type="InterPro" id="IPR058752">
    <property type="entry name" value="RDRP_C_head"/>
</dbReference>
<feature type="domain" description="RDRP core" evidence="9">
    <location>
        <begin position="360"/>
        <end position="910"/>
    </location>
</feature>
<keyword evidence="5" id="KW-0548">Nucleotidyltransferase</keyword>
<accession>A0AAD9NA17</accession>
<evidence type="ECO:0000313" key="11">
    <source>
        <dbReference type="EMBL" id="KAK2162430.1"/>
    </source>
</evidence>
<dbReference type="GO" id="GO:0031380">
    <property type="term" value="C:nuclear RNA-directed RNA polymerase complex"/>
    <property type="evidence" value="ECO:0007669"/>
    <property type="project" value="TreeGrafter"/>
</dbReference>
<dbReference type="Pfam" id="PF26253">
    <property type="entry name" value="RdRP_head"/>
    <property type="match status" value="1"/>
</dbReference>
<evidence type="ECO:0000256" key="7">
    <source>
        <dbReference type="ARBA" id="ARBA00023158"/>
    </source>
</evidence>
<protein>
    <recommendedName>
        <fullName evidence="2">RNA-directed RNA polymerase</fullName>
        <ecNumber evidence="2">2.7.7.48</ecNumber>
    </recommendedName>
</protein>
<comment type="caution">
    <text evidence="11">The sequence shown here is derived from an EMBL/GenBank/DDBJ whole genome shotgun (WGS) entry which is preliminary data.</text>
</comment>
<dbReference type="GO" id="GO:0003723">
    <property type="term" value="F:RNA binding"/>
    <property type="evidence" value="ECO:0007669"/>
    <property type="project" value="UniProtKB-KW"/>
</dbReference>
<sequence>MDVNELTTQMQTLNTERASVFELNFLLPPTTRPASLRNHVNRILSGGVFKETNQQEDQNGMKPYTWSGSHSLSSINATKSLLASSKTQPLDFWLSHTSYYATTEFNQSLHKSTFKFDVSACSFGAFVDPFTFTEHANLDQGRLGTASVSFDFNSNILTLNFGHGYKLDIFFEHLKKLLIVQPEGRPETLKYTIFIYFTSVPRLWKLFQRILNFPGVEYGVLGQCSVLRITFRNPEESDLIAVIDKLVASKFKVWWAAMKIVPAPRPLAAWSDMDNAPWSIRWLVSEGFRVTDQLLRNEDVQLLYEHEDKIYMALQGVLLREVIVDIVSEFRLALHKITLDLSYTLLPDLPNYTLIPKIVVTPTRLIFLPPSPVQMNRILREYGANNFITVTFRDEDSFHLAGSSAKQSENLIYRIKKFLTGGLKAGGRTYEFLGCSNSQLRHHGCWMYAKDPQSDATVEKIRRWVGDLASIRCVATYVARMGQSFSSSTKTVDLAADEYTIEEEPDVMKCGYCFTDGVGKISEDMALKVAKLYGLEEGCSAFQIRLGGCKGVLTMDPTLPKGHVHIRPSMRKFASKHQHLEVMDYSRPHMLYMNRQVILLLSQRGIKDDVFFKLQEAALHKLMDMFVSNEEAFQVLNRLSVDIDIQKVYDTGVDIISDPFFRSILLEQYEEELRTLLYKTRIPIPPDKGRLMLGVADETRQLQDGEVFIQYSDNTKDSSKCTLVLGLVMISKNPCFHPGDLRVFEAVDYQNLHHLVDCLVFPVNGKRPHPNEMSGSDLDGDLYWVTWHPDLIIEKNDFPMRFPKAKSKQLDFEPNHQDIIEYIGEYIKNDRLGTIANAHLAHADSEKRGIYSEKCIKLAKLHSKAVDFPKTGEFPVMEADLKTKKYPDFMMKQGEVKYESKKILEKLYRSLSQLWQSLCLNKNILWKHTNDQLESLFDGQLFHHPYYEKAKNYYRDYARTVQYLLDTYGLQNESSLLVGSINKIRQNIMSKGELYECAIIMKSAVKKLRRKYSDILRKQDLETEMDTKALLWYKVAYENGTFKSFAWVAWSELITLIQKLNDEISPYDNCINPVYPKVGDSSLMIQRLAVQLFLKAIQEAETELRCTLEHIDLTKWNIQSNDVYIKLKGVDAHLVSEEFAKLCSVIPSLNLNHRTLHFGSTGCYITKRGIEQAVMVNERVVTLHLYHSGVYDKVLTSATLLISESSVFMSCFQYFANFWMISGRRSLRDIITVLHLADMIMHFMNNDRNSSVSDTICACFRWCTVFSNLEYVNSSYPQLWSLPSDVLRLLQLNLMEGLQLSSLSGACDILDSKEIGGEILMRKIIPMSKNVSGFLSGMKSIVSNVLTTRSGCSIKIKEVKSHRNCFHVVEGFGSERQLKKLLDEIEHFEFILSGLQTKGVIYCFEGVESDTGILDIVPYRGLSHLCMNDKPISMVGSREIQQSGCRQSTLSMPQQFNEWQDMLQTVMHHCDSQYHGDIRIMCRFSCFHFFFRFTQNVANKLTRCTFQRLLNQKKLVTSRFSYVVDPTVVNDYLINELGLELKDTEYTTICRLTADKDETVIVVYDDNFELKQLRHEPIDLGRLQVIRKLPAGEHRRKVDIGFQFQTMRAITDHSADQYADFLDAKKMFHKQSCRDSKMPYLSVCEEYLNRVKFIRQKKAQSYTYPVGRRQEDCDHFTINVKVDINTVREYYFDKTTGHLKDTKDYSDITVVLPTVPPLHYAEDHRALMEKLLDLSKRISDFIL</sequence>
<evidence type="ECO:0000256" key="2">
    <source>
        <dbReference type="ARBA" id="ARBA00012494"/>
    </source>
</evidence>
<dbReference type="GO" id="GO:0003968">
    <property type="term" value="F:RNA-directed RNA polymerase activity"/>
    <property type="evidence" value="ECO:0007669"/>
    <property type="project" value="UniProtKB-KW"/>
</dbReference>
<keyword evidence="6" id="KW-0694">RNA-binding</keyword>
<keyword evidence="3" id="KW-0696">RNA-directed RNA polymerase</keyword>
<dbReference type="Proteomes" id="UP001208570">
    <property type="component" value="Unassembled WGS sequence"/>
</dbReference>
<dbReference type="EC" id="2.7.7.48" evidence="2"/>
<dbReference type="PANTHER" id="PTHR23079:SF55">
    <property type="entry name" value="RNA-DIRECTED RNA POLYMERASE"/>
    <property type="match status" value="1"/>
</dbReference>
<dbReference type="InterPro" id="IPR057596">
    <property type="entry name" value="RDRP_core"/>
</dbReference>
<dbReference type="InterPro" id="IPR007855">
    <property type="entry name" value="RDRP"/>
</dbReference>
<evidence type="ECO:0000256" key="1">
    <source>
        <dbReference type="ARBA" id="ARBA00005762"/>
    </source>
</evidence>
<evidence type="ECO:0000259" key="9">
    <source>
        <dbReference type="Pfam" id="PF05183"/>
    </source>
</evidence>
<dbReference type="GO" id="GO:0030422">
    <property type="term" value="P:siRNA processing"/>
    <property type="evidence" value="ECO:0007669"/>
    <property type="project" value="TreeGrafter"/>
</dbReference>
<organism evidence="11 12">
    <name type="scientific">Paralvinella palmiformis</name>
    <dbReference type="NCBI Taxonomy" id="53620"/>
    <lineage>
        <taxon>Eukaryota</taxon>
        <taxon>Metazoa</taxon>
        <taxon>Spiralia</taxon>
        <taxon>Lophotrochozoa</taxon>
        <taxon>Annelida</taxon>
        <taxon>Polychaeta</taxon>
        <taxon>Sedentaria</taxon>
        <taxon>Canalipalpata</taxon>
        <taxon>Terebellida</taxon>
        <taxon>Terebelliformia</taxon>
        <taxon>Alvinellidae</taxon>
        <taxon>Paralvinella</taxon>
    </lineage>
</organism>
<comment type="similarity">
    <text evidence="1">Belongs to the RdRP family.</text>
</comment>
<proteinExistence type="inferred from homology"/>
<dbReference type="PANTHER" id="PTHR23079">
    <property type="entry name" value="RNA-DEPENDENT RNA POLYMERASE"/>
    <property type="match status" value="1"/>
</dbReference>